<comment type="similarity">
    <text evidence="3 14 15">Belongs to the HemJ family.</text>
</comment>
<feature type="transmembrane region" description="Helical" evidence="14">
    <location>
        <begin position="124"/>
        <end position="142"/>
    </location>
</feature>
<keyword evidence="5 14" id="KW-1003">Cell membrane</keyword>
<gene>
    <name evidence="16" type="ORF">EFB08_08960</name>
</gene>
<evidence type="ECO:0000256" key="10">
    <source>
        <dbReference type="ARBA" id="ARBA00023002"/>
    </source>
</evidence>
<reference evidence="16 17" key="1">
    <citation type="submission" date="2018-11" db="EMBL/GenBank/DDBJ databases">
        <title>Rufibacter latericius sp. nov., isolated from water in Baiyang Lake.</title>
        <authorList>
            <person name="Yang Y."/>
        </authorList>
    </citation>
    <scope>NUCLEOTIDE SEQUENCE [LARGE SCALE GENOMIC DNA]</scope>
    <source>
        <strain evidence="16 17">R-22-1c-1</strain>
    </source>
</reference>
<evidence type="ECO:0000256" key="2">
    <source>
        <dbReference type="ARBA" id="ARBA00005073"/>
    </source>
</evidence>
<keyword evidence="6 14" id="KW-0349">Heme</keyword>
<comment type="cofactor">
    <cofactor evidence="14 15">
        <name>heme b</name>
        <dbReference type="ChEBI" id="CHEBI:60344"/>
    </cofactor>
    <text evidence="14 15">Binds 1 heme b (iron(II)-protoporphyrin IX) group per subunit.</text>
</comment>
<keyword evidence="7 14" id="KW-0812">Transmembrane</keyword>
<dbReference type="PANTHER" id="PTHR40255:SF1">
    <property type="entry name" value="PROTOPORPHYRINOGEN IX OXIDASE"/>
    <property type="match status" value="1"/>
</dbReference>
<organism evidence="16 17">
    <name type="scientific">Rufibacter latericius</name>
    <dbReference type="NCBI Taxonomy" id="2487040"/>
    <lineage>
        <taxon>Bacteria</taxon>
        <taxon>Pseudomonadati</taxon>
        <taxon>Bacteroidota</taxon>
        <taxon>Cytophagia</taxon>
        <taxon>Cytophagales</taxon>
        <taxon>Hymenobacteraceae</taxon>
        <taxon>Rufibacter</taxon>
    </lineage>
</organism>
<comment type="function">
    <text evidence="14 15">Catalyzes the oxidation of protoporphyrinogen IX to protoporphyrin IX.</text>
</comment>
<dbReference type="OrthoDB" id="9800824at2"/>
<keyword evidence="17" id="KW-1185">Reference proteome</keyword>
<dbReference type="GO" id="GO:0046872">
    <property type="term" value="F:metal ion binding"/>
    <property type="evidence" value="ECO:0007669"/>
    <property type="project" value="UniProtKB-UniRule"/>
</dbReference>
<evidence type="ECO:0000256" key="13">
    <source>
        <dbReference type="ARBA" id="ARBA00048390"/>
    </source>
</evidence>
<accession>A0A3M9MTC6</accession>
<evidence type="ECO:0000256" key="14">
    <source>
        <dbReference type="HAMAP-Rule" id="MF_02239"/>
    </source>
</evidence>
<protein>
    <recommendedName>
        <fullName evidence="4 14">Protoporphyrinogen IX oxidase</fullName>
        <shortName evidence="14">PPO</shortName>
        <ecNumber evidence="14 15">1.3.99.-</ecNumber>
    </recommendedName>
</protein>
<sequence>MDYNYLKSLHIIFVVTWFAGLFYIVRLFVYFAETASKPEPEKSILQTQFALMQKRLWYGITWPSAVLTVIMGLSLLSYYNPIPTWLWIKLGFVAGLLAYHLYCHRIFQQHQRGEIKQSSTTLRIWNEVATLFLVSIVFLVVLKNGLDATWGVLGFIGLSVLLMAAIMVYKKLRKA</sequence>
<evidence type="ECO:0000313" key="16">
    <source>
        <dbReference type="EMBL" id="RNI28749.1"/>
    </source>
</evidence>
<evidence type="ECO:0000256" key="8">
    <source>
        <dbReference type="ARBA" id="ARBA00022723"/>
    </source>
</evidence>
<comment type="caution">
    <text evidence="16">The sequence shown here is derived from an EMBL/GenBank/DDBJ whole genome shotgun (WGS) entry which is preliminary data.</text>
</comment>
<evidence type="ECO:0000256" key="1">
    <source>
        <dbReference type="ARBA" id="ARBA00004651"/>
    </source>
</evidence>
<keyword evidence="9 14" id="KW-1133">Transmembrane helix</keyword>
<evidence type="ECO:0000256" key="15">
    <source>
        <dbReference type="PIRNR" id="PIRNR004638"/>
    </source>
</evidence>
<evidence type="ECO:0000313" key="17">
    <source>
        <dbReference type="Proteomes" id="UP000272117"/>
    </source>
</evidence>
<comment type="subunit">
    <text evidence="14">Homodimer.</text>
</comment>
<dbReference type="GO" id="GO:0070818">
    <property type="term" value="F:protoporphyrinogen oxidase activity"/>
    <property type="evidence" value="ECO:0007669"/>
    <property type="project" value="UniProtKB-UniRule"/>
</dbReference>
<feature type="transmembrane region" description="Helical" evidence="14">
    <location>
        <begin position="56"/>
        <end position="79"/>
    </location>
</feature>
<dbReference type="PANTHER" id="PTHR40255">
    <property type="entry name" value="UPF0093 MEMBRANE PROTEIN SLR1790"/>
    <property type="match status" value="1"/>
</dbReference>
<feature type="transmembrane region" description="Helical" evidence="14">
    <location>
        <begin position="148"/>
        <end position="169"/>
    </location>
</feature>
<feature type="binding site" description="axial binding residue" evidence="14">
    <location>
        <position position="89"/>
    </location>
    <ligand>
        <name>heme</name>
        <dbReference type="ChEBI" id="CHEBI:30413"/>
    </ligand>
    <ligandPart>
        <name>Fe</name>
        <dbReference type="ChEBI" id="CHEBI:18248"/>
    </ligandPart>
</feature>
<evidence type="ECO:0000256" key="4">
    <source>
        <dbReference type="ARBA" id="ARBA00017504"/>
    </source>
</evidence>
<evidence type="ECO:0000256" key="12">
    <source>
        <dbReference type="ARBA" id="ARBA00023136"/>
    </source>
</evidence>
<name>A0A3M9MTC6_9BACT</name>
<evidence type="ECO:0000256" key="3">
    <source>
        <dbReference type="ARBA" id="ARBA00006501"/>
    </source>
</evidence>
<dbReference type="UniPathway" id="UPA00251">
    <property type="reaction ID" value="UER00324"/>
</dbReference>
<feature type="binding site" description="axial binding residue" evidence="14">
    <location>
        <position position="10"/>
    </location>
    <ligand>
        <name>heme</name>
        <dbReference type="ChEBI" id="CHEBI:30413"/>
    </ligand>
    <ligandPart>
        <name>Fe</name>
        <dbReference type="ChEBI" id="CHEBI:18248"/>
    </ligandPart>
</feature>
<feature type="transmembrane region" description="Helical" evidence="14">
    <location>
        <begin position="85"/>
        <end position="103"/>
    </location>
</feature>
<keyword evidence="12 14" id="KW-0472">Membrane</keyword>
<keyword evidence="10 14" id="KW-0560">Oxidoreductase</keyword>
<keyword evidence="8 14" id="KW-0479">Metal-binding</keyword>
<comment type="subcellular location">
    <subcellularLocation>
        <location evidence="1 14">Cell membrane</location>
        <topology evidence="1 14">Multi-pass membrane protein</topology>
    </subcellularLocation>
</comment>
<evidence type="ECO:0000256" key="5">
    <source>
        <dbReference type="ARBA" id="ARBA00022475"/>
    </source>
</evidence>
<feature type="transmembrane region" description="Helical" evidence="14">
    <location>
        <begin position="12"/>
        <end position="35"/>
    </location>
</feature>
<dbReference type="Pfam" id="PF03653">
    <property type="entry name" value="UPF0093"/>
    <property type="match status" value="1"/>
</dbReference>
<comment type="pathway">
    <text evidence="2 14 15">Porphyrin-containing compound metabolism; protoporphyrin-IX biosynthesis; protoporphyrin-IX from protoporphyrinogen-IX: step 1/1.</text>
</comment>
<evidence type="ECO:0000256" key="7">
    <source>
        <dbReference type="ARBA" id="ARBA00022692"/>
    </source>
</evidence>
<dbReference type="GO" id="GO:0006782">
    <property type="term" value="P:protoporphyrinogen IX biosynthetic process"/>
    <property type="evidence" value="ECO:0007669"/>
    <property type="project" value="UniProtKB-UniRule"/>
</dbReference>
<dbReference type="EMBL" id="RJJD01000004">
    <property type="protein sequence ID" value="RNI28749.1"/>
    <property type="molecule type" value="Genomic_DNA"/>
</dbReference>
<dbReference type="InterPro" id="IPR005265">
    <property type="entry name" value="HemJ-like"/>
</dbReference>
<comment type="catalytic activity">
    <reaction evidence="13 14 15">
        <text>protoporphyrinogen IX + 3 A = protoporphyrin IX + 3 AH2</text>
        <dbReference type="Rhea" id="RHEA:62000"/>
        <dbReference type="ChEBI" id="CHEBI:13193"/>
        <dbReference type="ChEBI" id="CHEBI:17499"/>
        <dbReference type="ChEBI" id="CHEBI:57306"/>
        <dbReference type="ChEBI" id="CHEBI:57307"/>
    </reaction>
</comment>
<dbReference type="EC" id="1.3.99.-" evidence="14 15"/>
<dbReference type="Proteomes" id="UP000272117">
    <property type="component" value="Unassembled WGS sequence"/>
</dbReference>
<dbReference type="RefSeq" id="WP_123126606.1">
    <property type="nucleotide sequence ID" value="NZ_RJJD01000004.1"/>
</dbReference>
<dbReference type="HAMAP" id="MF_02239">
    <property type="entry name" value="HemJ"/>
    <property type="match status" value="1"/>
</dbReference>
<evidence type="ECO:0000256" key="6">
    <source>
        <dbReference type="ARBA" id="ARBA00022617"/>
    </source>
</evidence>
<dbReference type="GO" id="GO:0005886">
    <property type="term" value="C:plasma membrane"/>
    <property type="evidence" value="ECO:0007669"/>
    <property type="project" value="UniProtKB-SubCell"/>
</dbReference>
<proteinExistence type="inferred from homology"/>
<evidence type="ECO:0000256" key="11">
    <source>
        <dbReference type="ARBA" id="ARBA00023004"/>
    </source>
</evidence>
<dbReference type="AlphaFoldDB" id="A0A3M9MTC6"/>
<evidence type="ECO:0000256" key="9">
    <source>
        <dbReference type="ARBA" id="ARBA00022989"/>
    </source>
</evidence>
<keyword evidence="11 14" id="KW-0408">Iron</keyword>
<dbReference type="PIRSF" id="PIRSF004638">
    <property type="entry name" value="UCP004638"/>
    <property type="match status" value="1"/>
</dbReference>